<feature type="transmembrane region" description="Helical" evidence="1">
    <location>
        <begin position="83"/>
        <end position="104"/>
    </location>
</feature>
<sequence length="107" mass="12238">MPSVCPWSSGRRYRQPQIEQDLLLQRMEQGECGETDDYSSGARRFMAVWTIFFRCFTPLASMAMVVSLFVARNKYHDPELQNPGHMVLLVFIALCMTPIGYLCAPDV</sequence>
<reference evidence="2" key="2">
    <citation type="submission" date="2020-10" db="EMBL/GenBank/DDBJ databases">
        <authorList>
            <person name="Scholz U."/>
            <person name="Mascher M."/>
            <person name="Fiebig A."/>
        </authorList>
    </citation>
    <scope>NUCLEOTIDE SEQUENCE [LARGE SCALE GENOMIC DNA]</scope>
    <source>
        <strain evidence="2">cv. Morex</strain>
    </source>
</reference>
<evidence type="ECO:0000256" key="1">
    <source>
        <dbReference type="SAM" id="Phobius"/>
    </source>
</evidence>
<keyword evidence="3" id="KW-1185">Reference proteome</keyword>
<organism evidence="2 3">
    <name type="scientific">Hordeum vulgare subsp. vulgare</name>
    <name type="common">Domesticated barley</name>
    <dbReference type="NCBI Taxonomy" id="112509"/>
    <lineage>
        <taxon>Eukaryota</taxon>
        <taxon>Viridiplantae</taxon>
        <taxon>Streptophyta</taxon>
        <taxon>Embryophyta</taxon>
        <taxon>Tracheophyta</taxon>
        <taxon>Spermatophyta</taxon>
        <taxon>Magnoliopsida</taxon>
        <taxon>Liliopsida</taxon>
        <taxon>Poales</taxon>
        <taxon>Poaceae</taxon>
        <taxon>BOP clade</taxon>
        <taxon>Pooideae</taxon>
        <taxon>Triticodae</taxon>
        <taxon>Triticeae</taxon>
        <taxon>Hordeinae</taxon>
        <taxon>Hordeum</taxon>
    </lineage>
</organism>
<dbReference type="Gramene" id="HORVU.MOREX.r3.3HG0305630.1">
    <property type="protein sequence ID" value="HORVU.MOREX.r3.3HG0305630.1"/>
    <property type="gene ID" value="HORVU.MOREX.r3.3HG0305630"/>
</dbReference>
<accession>A0A8I6XSZ8</accession>
<name>A0A8I6XSZ8_HORVV</name>
<keyword evidence="1" id="KW-0472">Membrane</keyword>
<reference evidence="2" key="3">
    <citation type="submission" date="2022-01" db="UniProtKB">
        <authorList>
            <consortium name="EnsemblPlants"/>
        </authorList>
    </citation>
    <scope>IDENTIFICATION</scope>
    <source>
        <strain evidence="2">subsp. vulgare</strain>
    </source>
</reference>
<dbReference type="EnsemblPlants" id="HORVU.MOREX.r3.3HG0305630.1">
    <property type="protein sequence ID" value="HORVU.MOREX.r3.3HG0305630.1"/>
    <property type="gene ID" value="HORVU.MOREX.r3.3HG0305630"/>
</dbReference>
<keyword evidence="1" id="KW-1133">Transmembrane helix</keyword>
<evidence type="ECO:0000313" key="3">
    <source>
        <dbReference type="Proteomes" id="UP000011116"/>
    </source>
</evidence>
<protein>
    <submittedName>
        <fullName evidence="2">Uncharacterized protein</fullName>
    </submittedName>
</protein>
<feature type="transmembrane region" description="Helical" evidence="1">
    <location>
        <begin position="51"/>
        <end position="71"/>
    </location>
</feature>
<proteinExistence type="predicted"/>
<reference evidence="3" key="1">
    <citation type="journal article" date="2012" name="Nature">
        <title>A physical, genetic and functional sequence assembly of the barley genome.</title>
        <authorList>
            <consortium name="The International Barley Genome Sequencing Consortium"/>
            <person name="Mayer K.F."/>
            <person name="Waugh R."/>
            <person name="Brown J.W."/>
            <person name="Schulman A."/>
            <person name="Langridge P."/>
            <person name="Platzer M."/>
            <person name="Fincher G.B."/>
            <person name="Muehlbauer G.J."/>
            <person name="Sato K."/>
            <person name="Close T.J."/>
            <person name="Wise R.P."/>
            <person name="Stein N."/>
        </authorList>
    </citation>
    <scope>NUCLEOTIDE SEQUENCE [LARGE SCALE GENOMIC DNA]</scope>
    <source>
        <strain evidence="3">cv. Morex</strain>
    </source>
</reference>
<dbReference type="AlphaFoldDB" id="A0A8I6XSZ8"/>
<keyword evidence="1" id="KW-0812">Transmembrane</keyword>
<evidence type="ECO:0000313" key="2">
    <source>
        <dbReference type="EnsemblPlants" id="HORVU.MOREX.r3.3HG0305630.1"/>
    </source>
</evidence>
<dbReference type="Proteomes" id="UP000011116">
    <property type="component" value="Chromosome 3H"/>
</dbReference>